<reference evidence="8 9" key="1">
    <citation type="submission" date="2019-11" db="EMBL/GenBank/DDBJ databases">
        <title>Phenotypic characterization of an OXA-22 and OXA-60 co-producing Ralstonia pickettii clinical strain.</title>
        <authorList>
            <person name="He F."/>
        </authorList>
    </citation>
    <scope>NUCLEOTIDE SEQUENCE [LARGE SCALE GENOMIC DNA]</scope>
    <source>
        <strain evidence="8 9">PSLESD1</strain>
    </source>
</reference>
<feature type="transmembrane region" description="Helical" evidence="7">
    <location>
        <begin position="386"/>
        <end position="411"/>
    </location>
</feature>
<feature type="transmembrane region" description="Helical" evidence="7">
    <location>
        <begin position="459"/>
        <end position="478"/>
    </location>
</feature>
<comment type="caution">
    <text evidence="8">The sequence shown here is derived from an EMBL/GenBank/DDBJ whole genome shotgun (WGS) entry which is preliminary data.</text>
</comment>
<dbReference type="NCBIfam" id="TIGR00937">
    <property type="entry name" value="2A51"/>
    <property type="match status" value="1"/>
</dbReference>
<evidence type="ECO:0000313" key="8">
    <source>
        <dbReference type="EMBL" id="MRT01426.1"/>
    </source>
</evidence>
<evidence type="ECO:0000256" key="7">
    <source>
        <dbReference type="SAM" id="Phobius"/>
    </source>
</evidence>
<sequence length="479" mass="50672">MEINVAEPQEPAAVAATKIQAHERHGVSFREAFWVWVRVAALSFGGPAGQIAVMHRILVEEKHWISETRFLHVLNYCTLVPGPEAHKLAVYIGWLLHRTRGGLVAGILFILPGLLALGVLSWVYASYGNVGVVQALFFGLKAAVLAVVLEAVQRVGRRALKSRVMVAVAGLSFVAIFFFAAPFPLIIAAAAVIGLIGNGLGMPGIKGGASHGAAAKEDGPQAAIDAAFAQEVPDHVKPPSLARAIKILGINLAFWLGPVVALLATVGAENVYAHIAIFFSKMAVVTFGGAYAILSYVAQQAVEHFHWLAPGEMLAGLGMAETTPGPLISVVQFVGFMAAFRQPGALDPAIAGTLGGILAKWVTFAPSFLLIFVGAPYMEALRDNKALSAVLSTITAAVVGVILNLAVWFALHTLFAQVDVKHAYGLTLQLPVLSSLDPWSLLLSVVAMLMLFRFKAGMITTLATCCAAGIAFYLLGWVA</sequence>
<keyword evidence="4 7" id="KW-0812">Transmembrane</keyword>
<evidence type="ECO:0000256" key="5">
    <source>
        <dbReference type="ARBA" id="ARBA00022989"/>
    </source>
</evidence>
<feature type="transmembrane region" description="Helical" evidence="7">
    <location>
        <begin position="278"/>
        <end position="298"/>
    </location>
</feature>
<evidence type="ECO:0000256" key="1">
    <source>
        <dbReference type="ARBA" id="ARBA00004651"/>
    </source>
</evidence>
<dbReference type="GO" id="GO:0015109">
    <property type="term" value="F:chromate transmembrane transporter activity"/>
    <property type="evidence" value="ECO:0007669"/>
    <property type="project" value="InterPro"/>
</dbReference>
<accession>A0A7X2HRR8</accession>
<feature type="transmembrane region" description="Helical" evidence="7">
    <location>
        <begin position="431"/>
        <end position="452"/>
    </location>
</feature>
<evidence type="ECO:0000256" key="3">
    <source>
        <dbReference type="ARBA" id="ARBA00022475"/>
    </source>
</evidence>
<keyword evidence="6 7" id="KW-0472">Membrane</keyword>
<keyword evidence="3" id="KW-1003">Cell membrane</keyword>
<dbReference type="Pfam" id="PF02417">
    <property type="entry name" value="Chromate_transp"/>
    <property type="match status" value="2"/>
</dbReference>
<feature type="transmembrane region" description="Helical" evidence="7">
    <location>
        <begin position="103"/>
        <end position="125"/>
    </location>
</feature>
<keyword evidence="5 7" id="KW-1133">Transmembrane helix</keyword>
<dbReference type="InterPro" id="IPR014047">
    <property type="entry name" value="Chr_Tranpt_l_chain"/>
</dbReference>
<feature type="transmembrane region" description="Helical" evidence="7">
    <location>
        <begin position="349"/>
        <end position="374"/>
    </location>
</feature>
<protein>
    <submittedName>
        <fullName evidence="8">Chromate efflux transporter</fullName>
    </submittedName>
</protein>
<dbReference type="AlphaFoldDB" id="A0A7X2HRR8"/>
<evidence type="ECO:0000256" key="2">
    <source>
        <dbReference type="ARBA" id="ARBA00005262"/>
    </source>
</evidence>
<evidence type="ECO:0000313" key="9">
    <source>
        <dbReference type="Proteomes" id="UP000441032"/>
    </source>
</evidence>
<feature type="transmembrane region" description="Helical" evidence="7">
    <location>
        <begin position="164"/>
        <end position="197"/>
    </location>
</feature>
<dbReference type="EMBL" id="WJYN01000013">
    <property type="protein sequence ID" value="MRT01426.1"/>
    <property type="molecule type" value="Genomic_DNA"/>
</dbReference>
<organism evidence="8 9">
    <name type="scientific">Ralstonia pickettii</name>
    <name type="common">Burkholderia pickettii</name>
    <dbReference type="NCBI Taxonomy" id="329"/>
    <lineage>
        <taxon>Bacteria</taxon>
        <taxon>Pseudomonadati</taxon>
        <taxon>Pseudomonadota</taxon>
        <taxon>Betaproteobacteria</taxon>
        <taxon>Burkholderiales</taxon>
        <taxon>Burkholderiaceae</taxon>
        <taxon>Ralstonia</taxon>
    </lineage>
</organism>
<dbReference type="PANTHER" id="PTHR33567:SF3">
    <property type="entry name" value="CHROMATE ION TRANSPORTER (EUROFUNG)"/>
    <property type="match status" value="1"/>
</dbReference>
<gene>
    <name evidence="8" type="primary">chrA</name>
    <name evidence="8" type="ORF">GJQ57_22505</name>
</gene>
<name>A0A7X2HRR8_RALPI</name>
<comment type="similarity">
    <text evidence="2">Belongs to the chromate ion transporter (CHR) (TC 2.A.51) family.</text>
</comment>
<feature type="transmembrane region" description="Helical" evidence="7">
    <location>
        <begin position="244"/>
        <end position="266"/>
    </location>
</feature>
<feature type="transmembrane region" description="Helical" evidence="7">
    <location>
        <begin position="131"/>
        <end position="152"/>
    </location>
</feature>
<proteinExistence type="inferred from homology"/>
<evidence type="ECO:0000256" key="4">
    <source>
        <dbReference type="ARBA" id="ARBA00022692"/>
    </source>
</evidence>
<evidence type="ECO:0000256" key="6">
    <source>
        <dbReference type="ARBA" id="ARBA00023136"/>
    </source>
</evidence>
<dbReference type="PANTHER" id="PTHR33567">
    <property type="entry name" value="CHROMATE ION TRANSPORTER (EUROFUNG)"/>
    <property type="match status" value="1"/>
</dbReference>
<comment type="subcellular location">
    <subcellularLocation>
        <location evidence="1">Cell membrane</location>
        <topology evidence="1">Multi-pass membrane protein</topology>
    </subcellularLocation>
</comment>
<dbReference type="GO" id="GO:0005886">
    <property type="term" value="C:plasma membrane"/>
    <property type="evidence" value="ECO:0007669"/>
    <property type="project" value="UniProtKB-SubCell"/>
</dbReference>
<dbReference type="Proteomes" id="UP000441032">
    <property type="component" value="Unassembled WGS sequence"/>
</dbReference>
<dbReference type="InterPro" id="IPR003370">
    <property type="entry name" value="Chromate_transpt"/>
</dbReference>
<dbReference type="PIRSF" id="PIRSF004810">
    <property type="entry name" value="ChrA"/>
    <property type="match status" value="1"/>
</dbReference>